<organism evidence="2 3">
    <name type="scientific">Blastococcus saxobsidens (strain DD2)</name>
    <dbReference type="NCBI Taxonomy" id="1146883"/>
    <lineage>
        <taxon>Bacteria</taxon>
        <taxon>Bacillati</taxon>
        <taxon>Actinomycetota</taxon>
        <taxon>Actinomycetes</taxon>
        <taxon>Geodermatophilales</taxon>
        <taxon>Geodermatophilaceae</taxon>
        <taxon>Blastococcus</taxon>
    </lineage>
</organism>
<dbReference type="KEGG" id="bsd:BLASA_1563"/>
<feature type="compositionally biased region" description="Basic and acidic residues" evidence="1">
    <location>
        <begin position="94"/>
        <end position="110"/>
    </location>
</feature>
<sequence>MSNRWACSSSAARPWPVPPSRAPWSSAAAAAAPKTADPGRRGRSTRNPRGRRRVRTPAATGLLVVGAQLVRPDKTRWGAERGYRELTTDLYRDPGRYVDLSTSRRDDASRKRPAHRCFEALP</sequence>
<dbReference type="EMBL" id="FO117623">
    <property type="protein sequence ID" value="CCG02491.1"/>
    <property type="molecule type" value="Genomic_DNA"/>
</dbReference>
<reference evidence="2 3" key="1">
    <citation type="journal article" date="2012" name="J. Bacteriol.">
        <title>Genome Sequence of Blastococcus saxobsidens DD2, a Stone-Inhabiting Bacterium.</title>
        <authorList>
            <person name="Chouaia B."/>
            <person name="Crotti E."/>
            <person name="Brusetti L."/>
            <person name="Daffonchio D."/>
            <person name="Essoussi I."/>
            <person name="Nouioui I."/>
            <person name="Sbissi I."/>
            <person name="Ghodhbane-Gtari F."/>
            <person name="Gtari M."/>
            <person name="Vacherie B."/>
            <person name="Barbe V."/>
            <person name="Medigue C."/>
            <person name="Gury J."/>
            <person name="Pujic P."/>
            <person name="Normand P."/>
        </authorList>
    </citation>
    <scope>NUCLEOTIDE SEQUENCE [LARGE SCALE GENOMIC DNA]</scope>
    <source>
        <strain evidence="2 3">DD2</strain>
    </source>
</reference>
<gene>
    <name evidence="2" type="ordered locus">BLASA_1563</name>
</gene>
<dbReference type="AlphaFoldDB" id="H6RLG5"/>
<feature type="compositionally biased region" description="Low complexity" evidence="1">
    <location>
        <begin position="22"/>
        <end position="33"/>
    </location>
</feature>
<dbReference type="STRING" id="1146883.BLASA_1563"/>
<feature type="region of interest" description="Disordered" evidence="1">
    <location>
        <begin position="94"/>
        <end position="122"/>
    </location>
</feature>
<protein>
    <submittedName>
        <fullName evidence="2">Uncharacterized protein</fullName>
    </submittedName>
</protein>
<evidence type="ECO:0000313" key="2">
    <source>
        <dbReference type="EMBL" id="CCG02491.1"/>
    </source>
</evidence>
<feature type="compositionally biased region" description="Basic residues" evidence="1">
    <location>
        <begin position="41"/>
        <end position="55"/>
    </location>
</feature>
<proteinExistence type="predicted"/>
<reference evidence="3" key="2">
    <citation type="submission" date="2012-02" db="EMBL/GenBank/DDBJ databases">
        <title>Complete genome sequence of Blastococcus saxobsidens strain DD2.</title>
        <authorList>
            <person name="Genoscope."/>
        </authorList>
    </citation>
    <scope>NUCLEOTIDE SEQUENCE [LARGE SCALE GENOMIC DNA]</scope>
    <source>
        <strain evidence="3">DD2</strain>
    </source>
</reference>
<feature type="region of interest" description="Disordered" evidence="1">
    <location>
        <begin position="1"/>
        <end position="56"/>
    </location>
</feature>
<dbReference type="Proteomes" id="UP000007517">
    <property type="component" value="Chromosome"/>
</dbReference>
<dbReference type="HOGENOM" id="CLU_2022266_0_0_11"/>
<name>H6RLG5_BLASD</name>
<accession>H6RLG5</accession>
<evidence type="ECO:0000313" key="3">
    <source>
        <dbReference type="Proteomes" id="UP000007517"/>
    </source>
</evidence>
<keyword evidence="3" id="KW-1185">Reference proteome</keyword>
<evidence type="ECO:0000256" key="1">
    <source>
        <dbReference type="SAM" id="MobiDB-lite"/>
    </source>
</evidence>